<dbReference type="GO" id="GO:0016614">
    <property type="term" value="F:oxidoreductase activity, acting on CH-OH group of donors"/>
    <property type="evidence" value="ECO:0007669"/>
    <property type="project" value="InterPro"/>
</dbReference>
<evidence type="ECO:0000256" key="8">
    <source>
        <dbReference type="ARBA" id="ARBA00023209"/>
    </source>
</evidence>
<dbReference type="InterPro" id="IPR032837">
    <property type="entry name" value="G1PDH"/>
</dbReference>
<dbReference type="OrthoDB" id="9763580at2"/>
<evidence type="ECO:0000256" key="2">
    <source>
        <dbReference type="ARBA" id="ARBA00022516"/>
    </source>
</evidence>
<evidence type="ECO:0000256" key="5">
    <source>
        <dbReference type="ARBA" id="ARBA00023002"/>
    </source>
</evidence>
<protein>
    <submittedName>
        <fullName evidence="10">Glycerol-1-phosphate dehydrogenase [NAD(P)+]</fullName>
    </submittedName>
</protein>
<keyword evidence="11" id="KW-1185">Reference proteome</keyword>
<evidence type="ECO:0000313" key="10">
    <source>
        <dbReference type="EMBL" id="SDN06415.1"/>
    </source>
</evidence>
<evidence type="ECO:0000256" key="7">
    <source>
        <dbReference type="ARBA" id="ARBA00023098"/>
    </source>
</evidence>
<dbReference type="GO" id="GO:0008654">
    <property type="term" value="P:phospholipid biosynthetic process"/>
    <property type="evidence" value="ECO:0007669"/>
    <property type="project" value="UniProtKB-KW"/>
</dbReference>
<dbReference type="SUPFAM" id="SSF56796">
    <property type="entry name" value="Dehydroquinate synthase-like"/>
    <property type="match status" value="1"/>
</dbReference>
<keyword evidence="8" id="KW-0594">Phospholipid biosynthesis</keyword>
<dbReference type="Gene3D" id="3.40.50.1970">
    <property type="match status" value="1"/>
</dbReference>
<keyword evidence="6" id="KW-0520">NAD</keyword>
<dbReference type="CDD" id="cd08175">
    <property type="entry name" value="G1PDH"/>
    <property type="match status" value="1"/>
</dbReference>
<evidence type="ECO:0000256" key="9">
    <source>
        <dbReference type="ARBA" id="ARBA00023264"/>
    </source>
</evidence>
<keyword evidence="4" id="KW-0521">NADP</keyword>
<evidence type="ECO:0000313" key="11">
    <source>
        <dbReference type="Proteomes" id="UP000199544"/>
    </source>
</evidence>
<evidence type="ECO:0000256" key="4">
    <source>
        <dbReference type="ARBA" id="ARBA00022857"/>
    </source>
</evidence>
<evidence type="ECO:0000256" key="6">
    <source>
        <dbReference type="ARBA" id="ARBA00023027"/>
    </source>
</evidence>
<dbReference type="RefSeq" id="WP_090236066.1">
    <property type="nucleotide sequence ID" value="NZ_FNHW01000001.1"/>
</dbReference>
<dbReference type="Proteomes" id="UP000199544">
    <property type="component" value="Unassembled WGS sequence"/>
</dbReference>
<dbReference type="PANTHER" id="PTHR43616:SF5">
    <property type="entry name" value="GLYCEROL DEHYDROGENASE 1"/>
    <property type="match status" value="1"/>
</dbReference>
<dbReference type="PANTHER" id="PTHR43616">
    <property type="entry name" value="GLYCEROL DEHYDROGENASE"/>
    <property type="match status" value="1"/>
</dbReference>
<dbReference type="Pfam" id="PF13685">
    <property type="entry name" value="Fe-ADH_2"/>
    <property type="match status" value="1"/>
</dbReference>
<evidence type="ECO:0000256" key="1">
    <source>
        <dbReference type="ARBA" id="ARBA00022490"/>
    </source>
</evidence>
<keyword evidence="5" id="KW-0560">Oxidoreductase</keyword>
<sequence>MCSFIESVTSAFQSCTCGLVHHEINMKKVVISNETVYGEMAVFIKEQRFRKTVLVCDENTLKSAGNKVRDTLESSGISVSLSQIFPNDHGDVAADEQSLIQTLLETPKDTDVLVAVGSGTLHDIVRFASHQRRIPFVSFPTAASVDGFTSAGAPLIVKGEKKTIQCTAPIALFTDINVLKEAPSELAAAGFGDMLGKITSLADWRVSRWMADEPYCPTGAALTKEALENCLSHLEDIAARSEKGLTVLLESLIISGLVMLVLDHSRPASGGEHHLSHYWEMDLLKKDAPQLLHGAKVGVASSLLTSIYKRLIEEMNNDQELSDPVKNKRYQQHKKEIAQTYGELPNERQMQEWLAKVGGPSTIQELGITQDLLEEALQHAHTIRDRWTGLKMKNQLRLTPQQ</sequence>
<proteinExistence type="predicted"/>
<dbReference type="GO" id="GO:0046872">
    <property type="term" value="F:metal ion binding"/>
    <property type="evidence" value="ECO:0007669"/>
    <property type="project" value="UniProtKB-KW"/>
</dbReference>
<dbReference type="Gene3D" id="1.20.1090.10">
    <property type="entry name" value="Dehydroquinate synthase-like - alpha domain"/>
    <property type="match status" value="1"/>
</dbReference>
<accession>A0A1G9YD39</accession>
<keyword evidence="2" id="KW-0444">Lipid biosynthesis</keyword>
<reference evidence="11" key="1">
    <citation type="submission" date="2016-10" db="EMBL/GenBank/DDBJ databases">
        <authorList>
            <person name="Varghese N."/>
            <person name="Submissions S."/>
        </authorList>
    </citation>
    <scope>NUCLEOTIDE SEQUENCE [LARGE SCALE GENOMIC DNA]</scope>
    <source>
        <strain evidence="11">CGMCC 1.6854</strain>
    </source>
</reference>
<organism evidence="10 11">
    <name type="scientific">Fictibacillus solisalsi</name>
    <dbReference type="NCBI Taxonomy" id="459525"/>
    <lineage>
        <taxon>Bacteria</taxon>
        <taxon>Bacillati</taxon>
        <taxon>Bacillota</taxon>
        <taxon>Bacilli</taxon>
        <taxon>Bacillales</taxon>
        <taxon>Fictibacillaceae</taxon>
        <taxon>Fictibacillus</taxon>
    </lineage>
</organism>
<dbReference type="InterPro" id="IPR016205">
    <property type="entry name" value="Glycerol_DH"/>
</dbReference>
<name>A0A1G9YD39_9BACL</name>
<keyword evidence="7" id="KW-0443">Lipid metabolism</keyword>
<keyword evidence="9" id="KW-1208">Phospholipid metabolism</keyword>
<dbReference type="STRING" id="459525.SAMN04488137_3322"/>
<keyword evidence="3" id="KW-0479">Metal-binding</keyword>
<dbReference type="AlphaFoldDB" id="A0A1G9YD39"/>
<evidence type="ECO:0000256" key="3">
    <source>
        <dbReference type="ARBA" id="ARBA00022723"/>
    </source>
</evidence>
<gene>
    <name evidence="10" type="ORF">SAMN04488137_3322</name>
</gene>
<dbReference type="EMBL" id="FNHW01000001">
    <property type="protein sequence ID" value="SDN06415.1"/>
    <property type="molecule type" value="Genomic_DNA"/>
</dbReference>
<keyword evidence="1" id="KW-0963">Cytoplasm</keyword>